<proteinExistence type="inferred from homology"/>
<comment type="caution">
    <text evidence="19">The sequence shown here is derived from an EMBL/GenBank/DDBJ whole genome shotgun (WGS) entry which is preliminary data.</text>
</comment>
<evidence type="ECO:0000256" key="17">
    <source>
        <dbReference type="ARBA" id="ARBA00049443"/>
    </source>
</evidence>
<evidence type="ECO:0000256" key="16">
    <source>
        <dbReference type="ARBA" id="ARBA00048088"/>
    </source>
</evidence>
<dbReference type="GO" id="GO:0004499">
    <property type="term" value="F:N,N-dimethylaniline monooxygenase activity"/>
    <property type="evidence" value="ECO:0007669"/>
    <property type="project" value="InterPro"/>
</dbReference>
<dbReference type="Pfam" id="PF00743">
    <property type="entry name" value="FMO-like"/>
    <property type="match status" value="1"/>
</dbReference>
<comment type="catalytic activity">
    <reaction evidence="14">
        <text>hypotaurine + NADH + O2 + H(+) = taurine + NAD(+) + H2O</text>
        <dbReference type="Rhea" id="RHEA:74111"/>
        <dbReference type="ChEBI" id="CHEBI:15377"/>
        <dbReference type="ChEBI" id="CHEBI:15378"/>
        <dbReference type="ChEBI" id="CHEBI:15379"/>
        <dbReference type="ChEBI" id="CHEBI:57540"/>
        <dbReference type="ChEBI" id="CHEBI:57853"/>
        <dbReference type="ChEBI" id="CHEBI:57945"/>
        <dbReference type="ChEBI" id="CHEBI:507393"/>
        <dbReference type="EC" id="1.14.13.8"/>
    </reaction>
    <physiologicalReaction direction="left-to-right" evidence="14">
        <dbReference type="Rhea" id="RHEA:74112"/>
    </physiologicalReaction>
</comment>
<dbReference type="GO" id="GO:0005789">
    <property type="term" value="C:endoplasmic reticulum membrane"/>
    <property type="evidence" value="ECO:0007669"/>
    <property type="project" value="UniProtKB-SubCell"/>
</dbReference>
<gene>
    <name evidence="19" type="ORF">HOLleu_17186</name>
</gene>
<organism evidence="19 20">
    <name type="scientific">Holothuria leucospilota</name>
    <name type="common">Black long sea cucumber</name>
    <name type="synonym">Mertensiothuria leucospilota</name>
    <dbReference type="NCBI Taxonomy" id="206669"/>
    <lineage>
        <taxon>Eukaryota</taxon>
        <taxon>Metazoa</taxon>
        <taxon>Echinodermata</taxon>
        <taxon>Eleutherozoa</taxon>
        <taxon>Echinozoa</taxon>
        <taxon>Holothuroidea</taxon>
        <taxon>Aspidochirotacea</taxon>
        <taxon>Aspidochirotida</taxon>
        <taxon>Holothuriidae</taxon>
        <taxon>Holothuria</taxon>
    </lineage>
</organism>
<dbReference type="InterPro" id="IPR036188">
    <property type="entry name" value="FAD/NAD-bd_sf"/>
</dbReference>
<dbReference type="PANTHER" id="PTHR23023">
    <property type="entry name" value="DIMETHYLANILINE MONOOXYGENASE"/>
    <property type="match status" value="1"/>
</dbReference>
<evidence type="ECO:0000256" key="6">
    <source>
        <dbReference type="ARBA" id="ARBA00022824"/>
    </source>
</evidence>
<evidence type="ECO:0000256" key="10">
    <source>
        <dbReference type="ARBA" id="ARBA00023002"/>
    </source>
</evidence>
<evidence type="ECO:0000256" key="9">
    <source>
        <dbReference type="ARBA" id="ARBA00022989"/>
    </source>
</evidence>
<evidence type="ECO:0000313" key="19">
    <source>
        <dbReference type="EMBL" id="KAJ8039459.1"/>
    </source>
</evidence>
<comment type="cofactor">
    <cofactor evidence="1 18">
        <name>FAD</name>
        <dbReference type="ChEBI" id="CHEBI:57692"/>
    </cofactor>
</comment>
<evidence type="ECO:0000313" key="20">
    <source>
        <dbReference type="Proteomes" id="UP001152320"/>
    </source>
</evidence>
<evidence type="ECO:0000256" key="2">
    <source>
        <dbReference type="ARBA" id="ARBA00004389"/>
    </source>
</evidence>
<comment type="catalytic activity">
    <reaction evidence="16">
        <text>trimethylamine + NADPH + O2 = trimethylamine N-oxide + NADP(+) + H2O</text>
        <dbReference type="Rhea" id="RHEA:31979"/>
        <dbReference type="ChEBI" id="CHEBI:15377"/>
        <dbReference type="ChEBI" id="CHEBI:15379"/>
        <dbReference type="ChEBI" id="CHEBI:15724"/>
        <dbReference type="ChEBI" id="CHEBI:57783"/>
        <dbReference type="ChEBI" id="CHEBI:58349"/>
        <dbReference type="ChEBI" id="CHEBI:58389"/>
        <dbReference type="EC" id="1.14.13.148"/>
    </reaction>
    <physiologicalReaction direction="left-to-right" evidence="16">
        <dbReference type="Rhea" id="RHEA:31980"/>
    </physiologicalReaction>
</comment>
<comment type="catalytic activity">
    <reaction evidence="17">
        <text>N,N-dimethylaniline + NADPH + O2 + H(+) = N,N-dimethylaniline N-oxide + NADP(+) + H2O</text>
        <dbReference type="Rhea" id="RHEA:24468"/>
        <dbReference type="ChEBI" id="CHEBI:15377"/>
        <dbReference type="ChEBI" id="CHEBI:15378"/>
        <dbReference type="ChEBI" id="CHEBI:15379"/>
        <dbReference type="ChEBI" id="CHEBI:16269"/>
        <dbReference type="ChEBI" id="CHEBI:17735"/>
        <dbReference type="ChEBI" id="CHEBI:57783"/>
        <dbReference type="ChEBI" id="CHEBI:58349"/>
        <dbReference type="EC" id="1.14.13.8"/>
    </reaction>
    <physiologicalReaction direction="left-to-right" evidence="17">
        <dbReference type="Rhea" id="RHEA:24469"/>
    </physiologicalReaction>
</comment>
<evidence type="ECO:0000256" key="12">
    <source>
        <dbReference type="ARBA" id="ARBA00023136"/>
    </source>
</evidence>
<sequence>MSKTVGIVGAGASGLVAIKICLEEGLLPTAYERSSTIGGIWNYVEDTSPSSSGRMYKSLVSNVCKISLCYSDFPMSPNVPPYPNHEQYIQYIHDYTDHFKLREHIQLNTEVTKIEKAEDYDVTGRWTIHFRQDRKEPVKKTFDFIMICSGYFTNPVIPTYPGLDDFTGRVSHAAHYRRREHFEDKKVLVIGESLSSCDIATDVSFSAKQVYLSLRNGFWLLKKRGLGGYPLDCYVLNRFTISMAPQWLVKYVLGGYFHIDANHDALGIGPNRPIFRTPLGINDFLLGQLMNGRVKPTPTVKRFSPKGVELIDGTKLDNLDAVIFGTGYTVTTPFIDDNLVPGKVVNMAVARVIYSGGVKVANSDWLDVLSN</sequence>
<keyword evidence="4 18" id="KW-0285">Flavoprotein</keyword>
<keyword evidence="7 18" id="KW-0274">FAD</keyword>
<name>A0A9Q1C7C1_HOLLE</name>
<dbReference type="SUPFAM" id="SSF51905">
    <property type="entry name" value="FAD/NAD(P)-binding domain"/>
    <property type="match status" value="1"/>
</dbReference>
<dbReference type="EMBL" id="JAIZAY010000007">
    <property type="protein sequence ID" value="KAJ8039459.1"/>
    <property type="molecule type" value="Genomic_DNA"/>
</dbReference>
<keyword evidence="10 18" id="KW-0560">Oxidoreductase</keyword>
<keyword evidence="8" id="KW-0521">NADP</keyword>
<dbReference type="GO" id="GO:0050661">
    <property type="term" value="F:NADP binding"/>
    <property type="evidence" value="ECO:0007669"/>
    <property type="project" value="InterPro"/>
</dbReference>
<dbReference type="AlphaFoldDB" id="A0A9Q1C7C1"/>
<dbReference type="GO" id="GO:0034899">
    <property type="term" value="F:trimethylamine monooxygenase activity"/>
    <property type="evidence" value="ECO:0007669"/>
    <property type="project" value="UniProtKB-EC"/>
</dbReference>
<dbReference type="EC" id="1.-.-.-" evidence="18"/>
<keyword evidence="9" id="KW-1133">Transmembrane helix</keyword>
<evidence type="ECO:0000256" key="15">
    <source>
        <dbReference type="ARBA" id="ARBA00048041"/>
    </source>
</evidence>
<dbReference type="InterPro" id="IPR020946">
    <property type="entry name" value="Flavin_mOase-like"/>
</dbReference>
<dbReference type="PRINTS" id="PR00370">
    <property type="entry name" value="FMOXYGENASE"/>
</dbReference>
<evidence type="ECO:0000256" key="13">
    <source>
        <dbReference type="ARBA" id="ARBA00045957"/>
    </source>
</evidence>
<keyword evidence="11 18" id="KW-0503">Monooxygenase</keyword>
<dbReference type="PIRSF" id="PIRSF000332">
    <property type="entry name" value="FMO"/>
    <property type="match status" value="1"/>
</dbReference>
<dbReference type="FunFam" id="3.50.50.60:FF:000159">
    <property type="entry name" value="Dimethylaniline monooxygenase [N-oxide-forming]"/>
    <property type="match status" value="1"/>
</dbReference>
<dbReference type="GO" id="GO:0050660">
    <property type="term" value="F:flavin adenine dinucleotide binding"/>
    <property type="evidence" value="ECO:0007669"/>
    <property type="project" value="InterPro"/>
</dbReference>
<keyword evidence="5" id="KW-0812">Transmembrane</keyword>
<evidence type="ECO:0000256" key="3">
    <source>
        <dbReference type="ARBA" id="ARBA00009183"/>
    </source>
</evidence>
<evidence type="ECO:0000256" key="8">
    <source>
        <dbReference type="ARBA" id="ARBA00022857"/>
    </source>
</evidence>
<evidence type="ECO:0000256" key="5">
    <source>
        <dbReference type="ARBA" id="ARBA00022692"/>
    </source>
</evidence>
<reference evidence="19" key="1">
    <citation type="submission" date="2021-10" db="EMBL/GenBank/DDBJ databases">
        <title>Tropical sea cucumber genome reveals ecological adaptation and Cuvierian tubules defense mechanism.</title>
        <authorList>
            <person name="Chen T."/>
        </authorList>
    </citation>
    <scope>NUCLEOTIDE SEQUENCE</scope>
    <source>
        <strain evidence="19">Nanhai2018</strain>
        <tissue evidence="19">Muscle</tissue>
    </source>
</reference>
<keyword evidence="6" id="KW-0256">Endoplasmic reticulum</keyword>
<comment type="similarity">
    <text evidence="3 18">Belongs to the FMO family.</text>
</comment>
<evidence type="ECO:0000256" key="11">
    <source>
        <dbReference type="ARBA" id="ARBA00023033"/>
    </source>
</evidence>
<keyword evidence="12" id="KW-0472">Membrane</keyword>
<evidence type="ECO:0000256" key="14">
    <source>
        <dbReference type="ARBA" id="ARBA00047338"/>
    </source>
</evidence>
<evidence type="ECO:0000256" key="1">
    <source>
        <dbReference type="ARBA" id="ARBA00001974"/>
    </source>
</evidence>
<comment type="subcellular location">
    <subcellularLocation>
        <location evidence="2">Endoplasmic reticulum membrane</location>
        <topology evidence="2">Single-pass membrane protein</topology>
    </subcellularLocation>
</comment>
<keyword evidence="20" id="KW-1185">Reference proteome</keyword>
<accession>A0A9Q1C7C1</accession>
<dbReference type="InterPro" id="IPR000960">
    <property type="entry name" value="Flavin_mOase"/>
</dbReference>
<dbReference type="Gene3D" id="3.50.50.60">
    <property type="entry name" value="FAD/NAD(P)-binding domain"/>
    <property type="match status" value="1"/>
</dbReference>
<evidence type="ECO:0000256" key="18">
    <source>
        <dbReference type="RuleBase" id="RU361177"/>
    </source>
</evidence>
<comment type="function">
    <text evidence="13">Broad spectrum monooxygenase that catalyzes the oxygenation of a wide variety of nitrogen- and sulfur-containing compounds including xenobiotics. Catalyzes the S-oxygenation of hypotaurine to produce taurine, an organic osmolyte involved in cell volume regulation as well as a variety of cytoprotective and developmental processes. In vitro, catalyzes the N-oxygenation of trimethylamine (TMA) to produce trimethylamine N-oxide (TMAO) and could therefore participate to the detoxification of this compound that is generated by the action of gut microbiota from dietary precursors such as choline, choline containing compounds, betaine or L-carnitine.</text>
</comment>
<evidence type="ECO:0000256" key="7">
    <source>
        <dbReference type="ARBA" id="ARBA00022827"/>
    </source>
</evidence>
<dbReference type="Proteomes" id="UP001152320">
    <property type="component" value="Chromosome 7"/>
</dbReference>
<protein>
    <recommendedName>
        <fullName evidence="18">Flavin-containing monooxygenase</fullName>
        <ecNumber evidence="18">1.-.-.-</ecNumber>
    </recommendedName>
</protein>
<evidence type="ECO:0000256" key="4">
    <source>
        <dbReference type="ARBA" id="ARBA00022630"/>
    </source>
</evidence>
<dbReference type="InterPro" id="IPR050346">
    <property type="entry name" value="FMO-like"/>
</dbReference>
<comment type="catalytic activity">
    <reaction evidence="15">
        <text>hypotaurine + NADPH + O2 + H(+) = taurine + NADP(+) + H2O</text>
        <dbReference type="Rhea" id="RHEA:69819"/>
        <dbReference type="ChEBI" id="CHEBI:15377"/>
        <dbReference type="ChEBI" id="CHEBI:15378"/>
        <dbReference type="ChEBI" id="CHEBI:15379"/>
        <dbReference type="ChEBI" id="CHEBI:57783"/>
        <dbReference type="ChEBI" id="CHEBI:57853"/>
        <dbReference type="ChEBI" id="CHEBI:58349"/>
        <dbReference type="ChEBI" id="CHEBI:507393"/>
        <dbReference type="EC" id="1.14.13.8"/>
    </reaction>
    <physiologicalReaction direction="left-to-right" evidence="15">
        <dbReference type="Rhea" id="RHEA:69820"/>
    </physiologicalReaction>
</comment>
<dbReference type="OrthoDB" id="66881at2759"/>